<accession>A0A319F716</accession>
<gene>
    <name evidence="1" type="ORF">BO78DRAFT_102000</name>
</gene>
<reference evidence="1 2" key="1">
    <citation type="submission" date="2018-02" db="EMBL/GenBank/DDBJ databases">
        <title>The genomes of Aspergillus section Nigri reveals drivers in fungal speciation.</title>
        <authorList>
            <consortium name="DOE Joint Genome Institute"/>
            <person name="Vesth T.C."/>
            <person name="Nybo J."/>
            <person name="Theobald S."/>
            <person name="Brandl J."/>
            <person name="Frisvad J.C."/>
            <person name="Nielsen K.F."/>
            <person name="Lyhne E.K."/>
            <person name="Kogle M.E."/>
            <person name="Kuo A."/>
            <person name="Riley R."/>
            <person name="Clum A."/>
            <person name="Nolan M."/>
            <person name="Lipzen A."/>
            <person name="Salamov A."/>
            <person name="Henrissat B."/>
            <person name="Wiebenga A."/>
            <person name="De vries R.P."/>
            <person name="Grigoriev I.V."/>
            <person name="Mortensen U.H."/>
            <person name="Andersen M.R."/>
            <person name="Baker S.E."/>
        </authorList>
    </citation>
    <scope>NUCLEOTIDE SEQUENCE [LARGE SCALE GENOMIC DNA]</scope>
    <source>
        <strain evidence="1 2">CBS 121057</strain>
    </source>
</reference>
<dbReference type="EMBL" id="KZ826317">
    <property type="protein sequence ID" value="PYI11839.1"/>
    <property type="molecule type" value="Genomic_DNA"/>
</dbReference>
<sequence length="100" mass="10596">MAGGLGASKHLCLADGGSASRGWGSVVAFRKTRATHQRGCWSSSVCLKKLVRDGVGAKSRQSLRGTRAALIAVLSPTLVSFAKRPAGLKTRLTWTENWGE</sequence>
<dbReference type="VEuPathDB" id="FungiDB:BO78DRAFT_102000"/>
<evidence type="ECO:0000313" key="2">
    <source>
        <dbReference type="Proteomes" id="UP000248423"/>
    </source>
</evidence>
<dbReference type="Proteomes" id="UP000248423">
    <property type="component" value="Unassembled WGS sequence"/>
</dbReference>
<name>A0A319F716_ASPSB</name>
<proteinExistence type="predicted"/>
<organism evidence="1 2">
    <name type="scientific">Aspergillus sclerotiicarbonarius (strain CBS 121057 / IBT 28362)</name>
    <dbReference type="NCBI Taxonomy" id="1448318"/>
    <lineage>
        <taxon>Eukaryota</taxon>
        <taxon>Fungi</taxon>
        <taxon>Dikarya</taxon>
        <taxon>Ascomycota</taxon>
        <taxon>Pezizomycotina</taxon>
        <taxon>Eurotiomycetes</taxon>
        <taxon>Eurotiomycetidae</taxon>
        <taxon>Eurotiales</taxon>
        <taxon>Aspergillaceae</taxon>
        <taxon>Aspergillus</taxon>
        <taxon>Aspergillus subgen. Circumdati</taxon>
    </lineage>
</organism>
<keyword evidence="2" id="KW-1185">Reference proteome</keyword>
<dbReference type="AlphaFoldDB" id="A0A319F716"/>
<protein>
    <submittedName>
        <fullName evidence="1">Uncharacterized protein</fullName>
    </submittedName>
</protein>
<evidence type="ECO:0000313" key="1">
    <source>
        <dbReference type="EMBL" id="PYI11839.1"/>
    </source>
</evidence>